<accession>A0A0R3RAD9</accession>
<organism evidence="4">
    <name type="scientific">Brugia timori</name>
    <dbReference type="NCBI Taxonomy" id="42155"/>
    <lineage>
        <taxon>Eukaryota</taxon>
        <taxon>Metazoa</taxon>
        <taxon>Ecdysozoa</taxon>
        <taxon>Nematoda</taxon>
        <taxon>Chromadorea</taxon>
        <taxon>Rhabditida</taxon>
        <taxon>Spirurina</taxon>
        <taxon>Spiruromorpha</taxon>
        <taxon>Filarioidea</taxon>
        <taxon>Onchocercidae</taxon>
        <taxon>Brugia</taxon>
    </lineage>
</organism>
<evidence type="ECO:0000313" key="4">
    <source>
        <dbReference type="WBParaSite" id="BTMF_0001700201-mRNA-1"/>
    </source>
</evidence>
<dbReference type="Proteomes" id="UP000280834">
    <property type="component" value="Unassembled WGS sequence"/>
</dbReference>
<evidence type="ECO:0000256" key="1">
    <source>
        <dbReference type="SAM" id="Phobius"/>
    </source>
</evidence>
<proteinExistence type="predicted"/>
<reference evidence="4" key="1">
    <citation type="submission" date="2017-02" db="UniProtKB">
        <authorList>
            <consortium name="WormBaseParasite"/>
        </authorList>
    </citation>
    <scope>IDENTIFICATION</scope>
</reference>
<dbReference type="EMBL" id="UZAG01021886">
    <property type="protein sequence ID" value="VDO51942.1"/>
    <property type="molecule type" value="Genomic_DNA"/>
</dbReference>
<protein>
    <submittedName>
        <fullName evidence="4">Ovule protein</fullName>
    </submittedName>
</protein>
<sequence length="54" mass="6215">HIKSRHSSSLEDDNTELIASVIFISLQTISIDLLCLFNVIDTCKDKLNFRKKNH</sequence>
<keyword evidence="1" id="KW-0472">Membrane</keyword>
<evidence type="ECO:0000313" key="2">
    <source>
        <dbReference type="EMBL" id="VDO51942.1"/>
    </source>
</evidence>
<keyword evidence="1" id="KW-1133">Transmembrane helix</keyword>
<dbReference type="WBParaSite" id="BTMF_0001700201-mRNA-1">
    <property type="protein sequence ID" value="BTMF_0001700201-mRNA-1"/>
    <property type="gene ID" value="BTMF_0001700201"/>
</dbReference>
<name>A0A0R3RAD9_9BILA</name>
<dbReference type="AlphaFoldDB" id="A0A0R3RAD9"/>
<keyword evidence="3" id="KW-1185">Reference proteome</keyword>
<evidence type="ECO:0000313" key="3">
    <source>
        <dbReference type="Proteomes" id="UP000280834"/>
    </source>
</evidence>
<feature type="transmembrane region" description="Helical" evidence="1">
    <location>
        <begin position="17"/>
        <end position="40"/>
    </location>
</feature>
<keyword evidence="1" id="KW-0812">Transmembrane</keyword>
<gene>
    <name evidence="2" type="ORF">BTMF_LOCUS14975</name>
</gene>
<reference evidence="2 3" key="2">
    <citation type="submission" date="2018-11" db="EMBL/GenBank/DDBJ databases">
        <authorList>
            <consortium name="Pathogen Informatics"/>
        </authorList>
    </citation>
    <scope>NUCLEOTIDE SEQUENCE [LARGE SCALE GENOMIC DNA]</scope>
</reference>